<dbReference type="PANTHER" id="PTHR15503:SF45">
    <property type="entry name" value="RNA-DIRECTED DNA POLYMERASE HOMOLOG"/>
    <property type="match status" value="1"/>
</dbReference>
<feature type="compositionally biased region" description="Basic residues" evidence="2">
    <location>
        <begin position="80"/>
        <end position="89"/>
    </location>
</feature>
<dbReference type="GO" id="GO:0008270">
    <property type="term" value="F:zinc ion binding"/>
    <property type="evidence" value="ECO:0007669"/>
    <property type="project" value="UniProtKB-KW"/>
</dbReference>
<evidence type="ECO:0000256" key="1">
    <source>
        <dbReference type="PROSITE-ProRule" id="PRU00047"/>
    </source>
</evidence>
<keyword evidence="5" id="KW-1185">Reference proteome</keyword>
<evidence type="ECO:0000313" key="5">
    <source>
        <dbReference type="Proteomes" id="UP001172457"/>
    </source>
</evidence>
<dbReference type="Proteomes" id="UP001172457">
    <property type="component" value="Chromosome 5"/>
</dbReference>
<evidence type="ECO:0000313" key="4">
    <source>
        <dbReference type="EMBL" id="KAJ9547871.1"/>
    </source>
</evidence>
<feature type="region of interest" description="Disordered" evidence="2">
    <location>
        <begin position="68"/>
        <end position="93"/>
    </location>
</feature>
<sequence>MSTRNTRSTRTTPDNQTPDIAQLVAQQVQAAIPNLVTQVVSNLIARRKNDEVIVSIKWKDGKTRKVEHQQEEMTRNNSSRSHKVGRNARAKAQNSRRYLGSLPKCNNCNRHHFGVCFQCTRCNQLGHTTRYCKKDGRKKCFECGNLAHFRDRCPRLNRGSIGTGERNKKKRVNREYQGCKAQEGAFVIGTEDARQDPHKLTSTFPLNNRYALVISDSGAGRSFISLGFRPLIHLTSKKVDRVYSIELADGSELEAEDVIPDCTLSLAGELFTRNRATIGCYEKVVRIFLPDDRTLVIEGERPERSLGIVSRMKAHSYLRKRYVAFLKEKKLEDILRVRDYSEVFLDEFPGLPPPR</sequence>
<keyword evidence="1" id="KW-0479">Metal-binding</keyword>
<reference evidence="4" key="1">
    <citation type="submission" date="2023-03" db="EMBL/GenBank/DDBJ databases">
        <title>Chromosome-scale reference genome and RAD-based genetic map of yellow starthistle (Centaurea solstitialis) reveal putative structural variation and QTLs associated with invader traits.</title>
        <authorList>
            <person name="Reatini B."/>
            <person name="Cang F.A."/>
            <person name="Jiang Q."/>
            <person name="Mckibben M.T.W."/>
            <person name="Barker M.S."/>
            <person name="Rieseberg L.H."/>
            <person name="Dlugosch K.M."/>
        </authorList>
    </citation>
    <scope>NUCLEOTIDE SEQUENCE</scope>
    <source>
        <strain evidence="4">CAN-66</strain>
        <tissue evidence="4">Leaf</tissue>
    </source>
</reference>
<dbReference type="AlphaFoldDB" id="A0AA38T3L0"/>
<comment type="caution">
    <text evidence="4">The sequence shown here is derived from an EMBL/GenBank/DDBJ whole genome shotgun (WGS) entry which is preliminary data.</text>
</comment>
<dbReference type="Gene3D" id="4.10.60.10">
    <property type="entry name" value="Zinc finger, CCHC-type"/>
    <property type="match status" value="1"/>
</dbReference>
<name>A0AA38T3L0_9ASTR</name>
<dbReference type="InterPro" id="IPR032567">
    <property type="entry name" value="RTL1-rel"/>
</dbReference>
<accession>A0AA38T3L0</accession>
<dbReference type="InterPro" id="IPR001878">
    <property type="entry name" value="Znf_CCHC"/>
</dbReference>
<dbReference type="PROSITE" id="PS50158">
    <property type="entry name" value="ZF_CCHC"/>
    <property type="match status" value="1"/>
</dbReference>
<dbReference type="SMART" id="SM00343">
    <property type="entry name" value="ZnF_C2HC"/>
    <property type="match status" value="2"/>
</dbReference>
<dbReference type="GO" id="GO:0003676">
    <property type="term" value="F:nucleic acid binding"/>
    <property type="evidence" value="ECO:0007669"/>
    <property type="project" value="InterPro"/>
</dbReference>
<keyword evidence="1" id="KW-0863">Zinc-finger</keyword>
<evidence type="ECO:0000256" key="2">
    <source>
        <dbReference type="SAM" id="MobiDB-lite"/>
    </source>
</evidence>
<dbReference type="EMBL" id="JARYMX010000005">
    <property type="protein sequence ID" value="KAJ9547871.1"/>
    <property type="molecule type" value="Genomic_DNA"/>
</dbReference>
<dbReference type="Pfam" id="PF08284">
    <property type="entry name" value="RVP_2"/>
    <property type="match status" value="1"/>
</dbReference>
<dbReference type="PANTHER" id="PTHR15503">
    <property type="entry name" value="LDOC1 RELATED"/>
    <property type="match status" value="1"/>
</dbReference>
<proteinExistence type="predicted"/>
<dbReference type="SUPFAM" id="SSF57756">
    <property type="entry name" value="Retrovirus zinc finger-like domains"/>
    <property type="match status" value="1"/>
</dbReference>
<organism evidence="4 5">
    <name type="scientific">Centaurea solstitialis</name>
    <name type="common">yellow star-thistle</name>
    <dbReference type="NCBI Taxonomy" id="347529"/>
    <lineage>
        <taxon>Eukaryota</taxon>
        <taxon>Viridiplantae</taxon>
        <taxon>Streptophyta</taxon>
        <taxon>Embryophyta</taxon>
        <taxon>Tracheophyta</taxon>
        <taxon>Spermatophyta</taxon>
        <taxon>Magnoliopsida</taxon>
        <taxon>eudicotyledons</taxon>
        <taxon>Gunneridae</taxon>
        <taxon>Pentapetalae</taxon>
        <taxon>asterids</taxon>
        <taxon>campanulids</taxon>
        <taxon>Asterales</taxon>
        <taxon>Asteraceae</taxon>
        <taxon>Carduoideae</taxon>
        <taxon>Cardueae</taxon>
        <taxon>Centaureinae</taxon>
        <taxon>Centaurea</taxon>
    </lineage>
</organism>
<protein>
    <recommendedName>
        <fullName evidence="3">CCHC-type domain-containing protein</fullName>
    </recommendedName>
</protein>
<keyword evidence="1" id="KW-0862">Zinc</keyword>
<gene>
    <name evidence="4" type="ORF">OSB04_020414</name>
</gene>
<dbReference type="InterPro" id="IPR036875">
    <property type="entry name" value="Znf_CCHC_sf"/>
</dbReference>
<feature type="domain" description="CCHC-type" evidence="3">
    <location>
        <begin position="139"/>
        <end position="155"/>
    </location>
</feature>
<evidence type="ECO:0000259" key="3">
    <source>
        <dbReference type="PROSITE" id="PS50158"/>
    </source>
</evidence>